<keyword evidence="3" id="KW-0808">Transferase</keyword>
<dbReference type="Proteomes" id="UP000275401">
    <property type="component" value="Unassembled WGS sequence"/>
</dbReference>
<dbReference type="InterPro" id="IPR050091">
    <property type="entry name" value="PKS_NRPS_Biosynth_Enz"/>
</dbReference>
<dbReference type="GO" id="GO:0004312">
    <property type="term" value="F:fatty acid synthase activity"/>
    <property type="evidence" value="ECO:0007669"/>
    <property type="project" value="TreeGrafter"/>
</dbReference>
<keyword evidence="7" id="KW-1185">Reference proteome</keyword>
<dbReference type="SUPFAM" id="SSF47336">
    <property type="entry name" value="ACP-like"/>
    <property type="match status" value="1"/>
</dbReference>
<dbReference type="EMBL" id="RIBZ01000236">
    <property type="protein sequence ID" value="RNG23827.1"/>
    <property type="molecule type" value="Genomic_DNA"/>
</dbReference>
<keyword evidence="4" id="KW-0511">Multifunctional enzyme</keyword>
<dbReference type="GO" id="GO:0031177">
    <property type="term" value="F:phosphopantetheine binding"/>
    <property type="evidence" value="ECO:0007669"/>
    <property type="project" value="InterPro"/>
</dbReference>
<dbReference type="RefSeq" id="WP_184503149.1">
    <property type="nucleotide sequence ID" value="NZ_RIBZ01000236.1"/>
</dbReference>
<dbReference type="AlphaFoldDB" id="A0A3M8W2Z7"/>
<accession>A0A3M8W2Z7</accession>
<dbReference type="Pfam" id="PF00550">
    <property type="entry name" value="PP-binding"/>
    <property type="match status" value="1"/>
</dbReference>
<keyword evidence="1" id="KW-0596">Phosphopantetheine</keyword>
<keyword evidence="2" id="KW-0597">Phosphoprotein</keyword>
<dbReference type="InterPro" id="IPR036736">
    <property type="entry name" value="ACP-like_sf"/>
</dbReference>
<dbReference type="GO" id="GO:0017000">
    <property type="term" value="P:antibiotic biosynthetic process"/>
    <property type="evidence" value="ECO:0007669"/>
    <property type="project" value="UniProtKB-ARBA"/>
</dbReference>
<evidence type="ECO:0000313" key="6">
    <source>
        <dbReference type="EMBL" id="RNG23827.1"/>
    </source>
</evidence>
<feature type="non-terminal residue" evidence="6">
    <location>
        <position position="1"/>
    </location>
</feature>
<dbReference type="PROSITE" id="PS50075">
    <property type="entry name" value="CARRIER"/>
    <property type="match status" value="1"/>
</dbReference>
<dbReference type="SMART" id="SM01294">
    <property type="entry name" value="PKS_PP_betabranch"/>
    <property type="match status" value="1"/>
</dbReference>
<evidence type="ECO:0000313" key="7">
    <source>
        <dbReference type="Proteomes" id="UP000275401"/>
    </source>
</evidence>
<evidence type="ECO:0000256" key="1">
    <source>
        <dbReference type="ARBA" id="ARBA00022450"/>
    </source>
</evidence>
<reference evidence="6 7" key="1">
    <citation type="submission" date="2018-11" db="EMBL/GenBank/DDBJ databases">
        <title>The Potential of Streptomyces as Biocontrol Agents against the Tomato grey mould, Botrytis cinerea (Gray mold) Frontiers in Microbiology.</title>
        <authorList>
            <person name="Li D."/>
        </authorList>
    </citation>
    <scope>NUCLEOTIDE SEQUENCE [LARGE SCALE GENOMIC DNA]</scope>
    <source>
        <strain evidence="6 7">NEAU-LD23</strain>
    </source>
</reference>
<dbReference type="PANTHER" id="PTHR43775">
    <property type="entry name" value="FATTY ACID SYNTHASE"/>
    <property type="match status" value="1"/>
</dbReference>
<evidence type="ECO:0000256" key="3">
    <source>
        <dbReference type="ARBA" id="ARBA00022679"/>
    </source>
</evidence>
<dbReference type="InterPro" id="IPR006162">
    <property type="entry name" value="Ppantetheine_attach_site"/>
</dbReference>
<dbReference type="PROSITE" id="PS00012">
    <property type="entry name" value="PHOSPHOPANTETHEINE"/>
    <property type="match status" value="1"/>
</dbReference>
<proteinExistence type="predicted"/>
<name>A0A3M8W2Z7_9ACTN</name>
<evidence type="ECO:0000259" key="5">
    <source>
        <dbReference type="PROSITE" id="PS50075"/>
    </source>
</evidence>
<dbReference type="InterPro" id="IPR020806">
    <property type="entry name" value="PKS_PP-bd"/>
</dbReference>
<comment type="caution">
    <text evidence="6">The sequence shown here is derived from an EMBL/GenBank/DDBJ whole genome shotgun (WGS) entry which is preliminary data.</text>
</comment>
<dbReference type="GO" id="GO:0006633">
    <property type="term" value="P:fatty acid biosynthetic process"/>
    <property type="evidence" value="ECO:0007669"/>
    <property type="project" value="TreeGrafter"/>
</dbReference>
<dbReference type="PANTHER" id="PTHR43775:SF51">
    <property type="entry name" value="INACTIVE PHENOLPHTHIOCEROL SYNTHESIS POLYKETIDE SYNTHASE TYPE I PKS1-RELATED"/>
    <property type="match status" value="1"/>
</dbReference>
<dbReference type="Gene3D" id="1.10.1200.10">
    <property type="entry name" value="ACP-like"/>
    <property type="match status" value="1"/>
</dbReference>
<protein>
    <submittedName>
        <fullName evidence="6">Polyketide synthase</fullName>
    </submittedName>
</protein>
<evidence type="ECO:0000256" key="2">
    <source>
        <dbReference type="ARBA" id="ARBA00022553"/>
    </source>
</evidence>
<organism evidence="6 7">
    <name type="scientific">Streptomyces botrytidirepellens</name>
    <dbReference type="NCBI Taxonomy" id="2486417"/>
    <lineage>
        <taxon>Bacteria</taxon>
        <taxon>Bacillati</taxon>
        <taxon>Actinomycetota</taxon>
        <taxon>Actinomycetes</taxon>
        <taxon>Kitasatosporales</taxon>
        <taxon>Streptomycetaceae</taxon>
        <taxon>Streptomyces</taxon>
    </lineage>
</organism>
<gene>
    <name evidence="6" type="ORF">EEJ42_18155</name>
</gene>
<feature type="domain" description="Carrier" evidence="5">
    <location>
        <begin position="44"/>
        <end position="119"/>
    </location>
</feature>
<dbReference type="InterPro" id="IPR009081">
    <property type="entry name" value="PP-bd_ACP"/>
</dbReference>
<evidence type="ECO:0000256" key="4">
    <source>
        <dbReference type="ARBA" id="ARBA00023268"/>
    </source>
</evidence>
<dbReference type="SMART" id="SM00823">
    <property type="entry name" value="PKS_PP"/>
    <property type="match status" value="1"/>
</dbReference>
<dbReference type="FunFam" id="1.10.1200.10:FF:000007">
    <property type="entry name" value="Probable polyketide synthase pks17"/>
    <property type="match status" value="1"/>
</dbReference>
<sequence>ATLRALATTGGGGAGRRTAAAAGAEQPVDWAARLAGLSAAERHRLVLGLVRGHAATVLGHTDVDAVQAEASFKELGFDSLTAVELRNRLAAATGLRLPAAMVFDYPEAAVLAEYLLERLAPDDATTAAGRDGADPVLGELARLDHTLDALVTDEEGRHRIAKRLSGLLAKVNGGPTDASGTTDFTTLESASDDEMFALIDRELP</sequence>